<organism evidence="1 2">
    <name type="scientific">Enterococcus gilvus ATCC BAA-350</name>
    <dbReference type="NCBI Taxonomy" id="1158614"/>
    <lineage>
        <taxon>Bacteria</taxon>
        <taxon>Bacillati</taxon>
        <taxon>Bacillota</taxon>
        <taxon>Bacilli</taxon>
        <taxon>Lactobacillales</taxon>
        <taxon>Enterococcaceae</taxon>
        <taxon>Enterococcus</taxon>
    </lineage>
</organism>
<sequence length="610" mass="67499">MIQAEATTPIPTGVVFWSHDKGTAKLIIQLKKGHINQTLSQGTIVPILLEFNSVTAAKGKGRHIYHAVIENALEGIVSIVLEDNILGYVGRVDGSVYIELPDSRSLDTAGRFTFDIKRSPIDEDVPELEDYYWKGFNEIMAQYHETIATIKLEAKTLLDSLTADVTTAKTKVTQLEQSITTANTNLNARIDEISKKIDDNDVFTKAESSANVIYQIIGKDEVELTFTTDFESKISGSVIENPNIARHNTIATLPSPENFGGFELKDTYYELLEKKDNRNFVTTQNVANRMSANLYSFNILECLKRELGVRFFSSMGAKTNLQCVEIIRKIVSYRLLSLWASGKSSEGNKVNLRIWSILASSWLGSNSSTSSNISLIEMFGLENTNNHYITDDGMIHVLAYAEASDGSAYSTVNSDYISLSFKINISVHEFIESTIAANHVENLATQEEAKGGTDNTKTMTPLRVFQSIAEWTKNKFISLTENETVLGIKNFANGLQVNGRNVLSQKGEIVFDHTSETDSSIQSGIVRFKRYGDWILVNFNFQCRSTNIASGGNLIDVLEADIIPSGSIQVDITYDKALTIDASGKVTALWGLNANSYYAGSAVYFAKNKL</sequence>
<comment type="caution">
    <text evidence="1">The sequence shown here is derived from an EMBL/GenBank/DDBJ whole genome shotgun (WGS) entry which is preliminary data.</text>
</comment>
<protein>
    <recommendedName>
        <fullName evidence="3">BppU N-terminal domain-containing protein</fullName>
    </recommendedName>
</protein>
<evidence type="ECO:0000313" key="1">
    <source>
        <dbReference type="EMBL" id="EOW81350.1"/>
    </source>
</evidence>
<gene>
    <name evidence="1" type="ORF">I592_00635</name>
</gene>
<accession>A0ABN0MH19</accession>
<dbReference type="Proteomes" id="UP000014160">
    <property type="component" value="Unassembled WGS sequence"/>
</dbReference>
<dbReference type="EMBL" id="ASWH01000001">
    <property type="protein sequence ID" value="EOW81350.1"/>
    <property type="molecule type" value="Genomic_DNA"/>
</dbReference>
<keyword evidence="2" id="KW-1185">Reference proteome</keyword>
<proteinExistence type="predicted"/>
<name>A0ABN0MH19_9ENTE</name>
<evidence type="ECO:0000313" key="2">
    <source>
        <dbReference type="Proteomes" id="UP000014160"/>
    </source>
</evidence>
<dbReference type="Gene3D" id="2.60.40.3350">
    <property type="match status" value="1"/>
</dbReference>
<dbReference type="RefSeq" id="WP_016250183.1">
    <property type="nucleotide sequence ID" value="NZ_ASWH01000001.1"/>
</dbReference>
<reference evidence="1 2" key="1">
    <citation type="submission" date="2013-03" db="EMBL/GenBank/DDBJ databases">
        <title>The Genome Sequence of Enterococcus gilvus ATCC BAA-350 (PacBio/Illumina hybrid assembly).</title>
        <authorList>
            <consortium name="The Broad Institute Genomics Platform"/>
            <consortium name="The Broad Institute Genome Sequencing Center for Infectious Disease"/>
            <person name="Earl A."/>
            <person name="Russ C."/>
            <person name="Gilmore M."/>
            <person name="Surin D."/>
            <person name="Walker B."/>
            <person name="Young S."/>
            <person name="Zeng Q."/>
            <person name="Gargeya S."/>
            <person name="Fitzgerald M."/>
            <person name="Haas B."/>
            <person name="Abouelleil A."/>
            <person name="Allen A.W."/>
            <person name="Alvarado L."/>
            <person name="Arachchi H.M."/>
            <person name="Berlin A.M."/>
            <person name="Chapman S.B."/>
            <person name="Gainer-Dewar J."/>
            <person name="Goldberg J."/>
            <person name="Griggs A."/>
            <person name="Gujja S."/>
            <person name="Hansen M."/>
            <person name="Howarth C."/>
            <person name="Imamovic A."/>
            <person name="Ireland A."/>
            <person name="Larimer J."/>
            <person name="McCowan C."/>
            <person name="Murphy C."/>
            <person name="Pearson M."/>
            <person name="Poon T.W."/>
            <person name="Priest M."/>
            <person name="Roberts A."/>
            <person name="Saif S."/>
            <person name="Shea T."/>
            <person name="Sisk P."/>
            <person name="Sykes S."/>
            <person name="Wortman J."/>
            <person name="Nusbaum C."/>
            <person name="Birren B."/>
        </authorList>
    </citation>
    <scope>NUCLEOTIDE SEQUENCE [LARGE SCALE GENOMIC DNA]</scope>
    <source>
        <strain evidence="1 2">ATCC BAA-350</strain>
    </source>
</reference>
<evidence type="ECO:0008006" key="3">
    <source>
        <dbReference type="Google" id="ProtNLM"/>
    </source>
</evidence>